<dbReference type="PANTHER" id="PTHR31157">
    <property type="entry name" value="SCP DOMAIN-CONTAINING PROTEIN"/>
    <property type="match status" value="1"/>
</dbReference>
<gene>
    <name evidence="3" type="ORF">APT59_15505</name>
</gene>
<evidence type="ECO:0000256" key="1">
    <source>
        <dbReference type="SAM" id="SignalP"/>
    </source>
</evidence>
<sequence>MPRFLAFSLLLTTSLLTDAALAATPEEARLVSLINAYRAAPQGCAGMHAAAPLAADNRLAAVRLTGRERLQSDLRAAGYQASAVQVIMLAGAPTAQAAMAGLRQQYCRPLASSDYAQIGVSQQGPRWQLVLARPVVSAGLGDWQTAGKAVLAEVNRARAQARTCGTRRFAATTPLRWNPALANAALAHSQDMAGRDYFSHTAPGGGTVAERVAKQGYGWTRIGENIAAGAGSVTQAMQGWLASPGHCANLMNPEFTEMGAAYALNPRSTHSLYWTQVFGRPR</sequence>
<evidence type="ECO:0000259" key="2">
    <source>
        <dbReference type="Pfam" id="PF00188"/>
    </source>
</evidence>
<dbReference type="RefSeq" id="WP_059315676.1">
    <property type="nucleotide sequence ID" value="NZ_CP013987.1"/>
</dbReference>
<feature type="chain" id="PRO_5006853421" description="SCP domain-containing protein" evidence="1">
    <location>
        <begin position="23"/>
        <end position="282"/>
    </location>
</feature>
<keyword evidence="1" id="KW-0732">Signal</keyword>
<dbReference type="Gene3D" id="3.40.33.10">
    <property type="entry name" value="CAP"/>
    <property type="match status" value="1"/>
</dbReference>
<dbReference type="Pfam" id="PF00188">
    <property type="entry name" value="CAP"/>
    <property type="match status" value="1"/>
</dbReference>
<reference evidence="3 4" key="1">
    <citation type="submission" date="2016-01" db="EMBL/GenBank/DDBJ databases">
        <title>Annotation of Pseudomonas oryzihabitans USDA-ARS-USMARC-56511.</title>
        <authorList>
            <person name="Harhay G.P."/>
            <person name="Harhay D.M."/>
            <person name="Smith T.P.L."/>
            <person name="Bono J.L."/>
            <person name="Heaton M.P."/>
            <person name="Clawson M.L."/>
            <person name="Chitko-Mckown C.G."/>
            <person name="Capik S.F."/>
            <person name="DeDonder K.D."/>
            <person name="Apley M.D."/>
            <person name="Lubbers B.V."/>
            <person name="White B.J."/>
            <person name="Larson R.L."/>
        </authorList>
    </citation>
    <scope>NUCLEOTIDE SEQUENCE [LARGE SCALE GENOMIC DNA]</scope>
    <source>
        <strain evidence="3 4">USDA-ARS-USMARC-56511</strain>
    </source>
</reference>
<feature type="signal peptide" evidence="1">
    <location>
        <begin position="1"/>
        <end position="22"/>
    </location>
</feature>
<protein>
    <recommendedName>
        <fullName evidence="2">SCP domain-containing protein</fullName>
    </recommendedName>
</protein>
<name>A0A0U4WM59_9PSED</name>
<dbReference type="Proteomes" id="UP000064137">
    <property type="component" value="Chromosome"/>
</dbReference>
<dbReference type="InterPro" id="IPR014044">
    <property type="entry name" value="CAP_dom"/>
</dbReference>
<accession>A0A0U4WM59</accession>
<evidence type="ECO:0000313" key="4">
    <source>
        <dbReference type="Proteomes" id="UP000064137"/>
    </source>
</evidence>
<dbReference type="EMBL" id="CP013987">
    <property type="protein sequence ID" value="ALZ85532.1"/>
    <property type="molecule type" value="Genomic_DNA"/>
</dbReference>
<dbReference type="CDD" id="cd05379">
    <property type="entry name" value="CAP_bacterial"/>
    <property type="match status" value="1"/>
</dbReference>
<dbReference type="KEGG" id="por:APT59_15505"/>
<dbReference type="PANTHER" id="PTHR31157:SF1">
    <property type="entry name" value="SCP DOMAIN-CONTAINING PROTEIN"/>
    <property type="match status" value="1"/>
</dbReference>
<organism evidence="3 4">
    <name type="scientific">Pseudomonas oryzihabitans</name>
    <dbReference type="NCBI Taxonomy" id="47885"/>
    <lineage>
        <taxon>Bacteria</taxon>
        <taxon>Pseudomonadati</taxon>
        <taxon>Pseudomonadota</taxon>
        <taxon>Gammaproteobacteria</taxon>
        <taxon>Pseudomonadales</taxon>
        <taxon>Pseudomonadaceae</taxon>
        <taxon>Pseudomonas</taxon>
    </lineage>
</organism>
<dbReference type="AlphaFoldDB" id="A0A0U4WM59"/>
<dbReference type="InterPro" id="IPR035940">
    <property type="entry name" value="CAP_sf"/>
</dbReference>
<dbReference type="OrthoDB" id="68195at2"/>
<dbReference type="SUPFAM" id="SSF55797">
    <property type="entry name" value="PR-1-like"/>
    <property type="match status" value="1"/>
</dbReference>
<evidence type="ECO:0000313" key="3">
    <source>
        <dbReference type="EMBL" id="ALZ85532.1"/>
    </source>
</evidence>
<proteinExistence type="predicted"/>
<feature type="domain" description="SCP" evidence="2">
    <location>
        <begin position="153"/>
        <end position="278"/>
    </location>
</feature>